<dbReference type="EMBL" id="GBXM01056043">
    <property type="protein sequence ID" value="JAH52534.1"/>
    <property type="molecule type" value="Transcribed_RNA"/>
</dbReference>
<reference evidence="1" key="1">
    <citation type="submission" date="2014-11" db="EMBL/GenBank/DDBJ databases">
        <authorList>
            <person name="Amaro Gonzalez C."/>
        </authorList>
    </citation>
    <scope>NUCLEOTIDE SEQUENCE</scope>
</reference>
<organism evidence="1">
    <name type="scientific">Anguilla anguilla</name>
    <name type="common">European freshwater eel</name>
    <name type="synonym">Muraena anguilla</name>
    <dbReference type="NCBI Taxonomy" id="7936"/>
    <lineage>
        <taxon>Eukaryota</taxon>
        <taxon>Metazoa</taxon>
        <taxon>Chordata</taxon>
        <taxon>Craniata</taxon>
        <taxon>Vertebrata</taxon>
        <taxon>Euteleostomi</taxon>
        <taxon>Actinopterygii</taxon>
        <taxon>Neopterygii</taxon>
        <taxon>Teleostei</taxon>
        <taxon>Anguilliformes</taxon>
        <taxon>Anguillidae</taxon>
        <taxon>Anguilla</taxon>
    </lineage>
</organism>
<accession>A0A0E9UFR8</accession>
<reference evidence="1" key="2">
    <citation type="journal article" date="2015" name="Fish Shellfish Immunol.">
        <title>Early steps in the European eel (Anguilla anguilla)-Vibrio vulnificus interaction in the gills: Role of the RtxA13 toxin.</title>
        <authorList>
            <person name="Callol A."/>
            <person name="Pajuelo D."/>
            <person name="Ebbesson L."/>
            <person name="Teles M."/>
            <person name="MacKenzie S."/>
            <person name="Amaro C."/>
        </authorList>
    </citation>
    <scope>NUCLEOTIDE SEQUENCE</scope>
</reference>
<evidence type="ECO:0000313" key="1">
    <source>
        <dbReference type="EMBL" id="JAH63778.1"/>
    </source>
</evidence>
<dbReference type="EMBL" id="GBXM01044799">
    <property type="protein sequence ID" value="JAH63778.1"/>
    <property type="molecule type" value="Transcribed_RNA"/>
</dbReference>
<protein>
    <submittedName>
        <fullName evidence="1">Uncharacterized protein</fullName>
    </submittedName>
</protein>
<sequence length="44" mass="5211">MITFILIIQSVEFHILEKGRLSTTIQLLLWTKENTTFKLHSRLP</sequence>
<name>A0A0E9UFR8_ANGAN</name>
<proteinExistence type="predicted"/>
<dbReference type="AlphaFoldDB" id="A0A0E9UFR8"/>